<comment type="cofactor">
    <cofactor evidence="7">
        <name>FMN</name>
        <dbReference type="ChEBI" id="CHEBI:58210"/>
    </cofactor>
    <text evidence="7">Binds 1 FMN per subunit.</text>
</comment>
<feature type="transmembrane region" description="Helical" evidence="7">
    <location>
        <begin position="12"/>
        <end position="33"/>
    </location>
</feature>
<comment type="subunit">
    <text evidence="7">Heterodimer of a catalytic subunit (MsrP) and a heme-binding subunit (MsrQ).</text>
</comment>
<comment type="similarity">
    <text evidence="7">Belongs to the MsrQ family.</text>
</comment>
<evidence type="ECO:0000259" key="8">
    <source>
        <dbReference type="Pfam" id="PF01794"/>
    </source>
</evidence>
<keyword evidence="2 7" id="KW-0813">Transport</keyword>
<keyword evidence="7" id="KW-0479">Metal-binding</keyword>
<dbReference type="GO" id="GO:0016679">
    <property type="term" value="F:oxidoreductase activity, acting on diphenols and related substances as donors"/>
    <property type="evidence" value="ECO:0007669"/>
    <property type="project" value="TreeGrafter"/>
</dbReference>
<feature type="transmembrane region" description="Helical" evidence="7">
    <location>
        <begin position="181"/>
        <end position="197"/>
    </location>
</feature>
<dbReference type="GO" id="GO:0005886">
    <property type="term" value="C:plasma membrane"/>
    <property type="evidence" value="ECO:0007669"/>
    <property type="project" value="UniProtKB-SubCell"/>
</dbReference>
<dbReference type="GO" id="GO:0010181">
    <property type="term" value="F:FMN binding"/>
    <property type="evidence" value="ECO:0007669"/>
    <property type="project" value="UniProtKB-UniRule"/>
</dbReference>
<keyword evidence="7" id="KW-0349">Heme</keyword>
<dbReference type="InterPro" id="IPR013130">
    <property type="entry name" value="Fe3_Rdtase_TM_dom"/>
</dbReference>
<evidence type="ECO:0000313" key="10">
    <source>
        <dbReference type="Proteomes" id="UP000287168"/>
    </source>
</evidence>
<sequence>MALSFAPKANAALRAVPIPLVWLFGLLPALWLLVGLFTGRLGADPLKALEHGFGLHALQFLIASLAVTPLLRFSGVNLMRWRRALGLLCFTYGLLHLFVWLSLDLQFRWGEIGRDLTKRPYIMIGMTAFVLLLPLAVTSSDRALRAMGPLRWRRLHLLTWPAAVLAALHFLMVGKVWEAEALIYAGCIALLSALRLFRGMRLRSP</sequence>
<evidence type="ECO:0000256" key="7">
    <source>
        <dbReference type="HAMAP-Rule" id="MF_01207"/>
    </source>
</evidence>
<evidence type="ECO:0000313" key="9">
    <source>
        <dbReference type="EMBL" id="RWY45648.1"/>
    </source>
</evidence>
<organism evidence="9 10">
    <name type="scientific">Falsigemmobacter intermedius</name>
    <dbReference type="NCBI Taxonomy" id="1553448"/>
    <lineage>
        <taxon>Bacteria</taxon>
        <taxon>Pseudomonadati</taxon>
        <taxon>Pseudomonadota</taxon>
        <taxon>Alphaproteobacteria</taxon>
        <taxon>Rhodobacterales</taxon>
        <taxon>Paracoccaceae</taxon>
        <taxon>Falsigemmobacter</taxon>
    </lineage>
</organism>
<reference evidence="9 10" key="1">
    <citation type="journal article" date="2015" name="Int. J. Syst. Evol. Microbiol.">
        <title>Gemmobacter intermedius sp. nov., isolated from a white stork (Ciconia ciconia).</title>
        <authorList>
            <person name="Kampfer P."/>
            <person name="Jerzak L."/>
            <person name="Wilharm G."/>
            <person name="Golke J."/>
            <person name="Busse H.J."/>
            <person name="Glaeser S.P."/>
        </authorList>
    </citation>
    <scope>NUCLEOTIDE SEQUENCE [LARGE SCALE GENOMIC DNA]</scope>
    <source>
        <strain evidence="9 10">119/4</strain>
    </source>
</reference>
<keyword evidence="4 7" id="KW-1133">Transmembrane helix</keyword>
<feature type="transmembrane region" description="Helical" evidence="7">
    <location>
        <begin position="157"/>
        <end position="175"/>
    </location>
</feature>
<dbReference type="RefSeq" id="WP_128486362.1">
    <property type="nucleotide sequence ID" value="NZ_JBHLXB010000011.1"/>
</dbReference>
<dbReference type="GO" id="GO:0020037">
    <property type="term" value="F:heme binding"/>
    <property type="evidence" value="ECO:0007669"/>
    <property type="project" value="UniProtKB-UniRule"/>
</dbReference>
<dbReference type="InterPro" id="IPR022837">
    <property type="entry name" value="MsrQ-like"/>
</dbReference>
<feature type="transmembrane region" description="Helical" evidence="7">
    <location>
        <begin position="84"/>
        <end position="101"/>
    </location>
</feature>
<dbReference type="GO" id="GO:0046872">
    <property type="term" value="F:metal ion binding"/>
    <property type="evidence" value="ECO:0007669"/>
    <property type="project" value="UniProtKB-KW"/>
</dbReference>
<comment type="caution">
    <text evidence="9">The sequence shown here is derived from an EMBL/GenBank/DDBJ whole genome shotgun (WGS) entry which is preliminary data.</text>
</comment>
<keyword evidence="7" id="KW-1003">Cell membrane</keyword>
<dbReference type="EMBL" id="SBLC01000001">
    <property type="protein sequence ID" value="RWY45648.1"/>
    <property type="molecule type" value="Genomic_DNA"/>
</dbReference>
<feature type="transmembrane region" description="Helical" evidence="7">
    <location>
        <begin position="121"/>
        <end position="137"/>
    </location>
</feature>
<dbReference type="PANTHER" id="PTHR36964">
    <property type="entry name" value="PROTEIN-METHIONINE-SULFOXIDE REDUCTASE HEME-BINDING SUBUNIT MSRQ"/>
    <property type="match status" value="1"/>
</dbReference>
<keyword evidence="3 7" id="KW-0812">Transmembrane</keyword>
<keyword evidence="7" id="KW-0285">Flavoprotein</keyword>
<protein>
    <recommendedName>
        <fullName evidence="7">Protein-methionine-sulfoxide reductase heme-binding subunit MsrQ</fullName>
    </recommendedName>
    <alternativeName>
        <fullName evidence="7">Flavocytochrome MsrQ</fullName>
    </alternativeName>
</protein>
<evidence type="ECO:0000256" key="6">
    <source>
        <dbReference type="ARBA" id="ARBA00023136"/>
    </source>
</evidence>
<dbReference type="PANTHER" id="PTHR36964:SF1">
    <property type="entry name" value="PROTEIN-METHIONINE-SULFOXIDE REDUCTASE HEME-BINDING SUBUNIT MSRQ"/>
    <property type="match status" value="1"/>
</dbReference>
<keyword evidence="7" id="KW-0288">FMN</keyword>
<keyword evidence="6 7" id="KW-0472">Membrane</keyword>
<name>A0A444MGZ8_9RHOB</name>
<proteinExistence type="inferred from homology"/>
<dbReference type="Proteomes" id="UP000287168">
    <property type="component" value="Unassembled WGS sequence"/>
</dbReference>
<evidence type="ECO:0000256" key="5">
    <source>
        <dbReference type="ARBA" id="ARBA00023004"/>
    </source>
</evidence>
<feature type="domain" description="Ferric oxidoreductase" evidence="8">
    <location>
        <begin position="55"/>
        <end position="166"/>
    </location>
</feature>
<keyword evidence="7" id="KW-0249">Electron transport</keyword>
<dbReference type="OrthoDB" id="9788328at2"/>
<keyword evidence="5 7" id="KW-0408">Iron</keyword>
<dbReference type="NCBIfam" id="NF003833">
    <property type="entry name" value="PRK05419.1-5"/>
    <property type="match status" value="1"/>
</dbReference>
<evidence type="ECO:0000256" key="2">
    <source>
        <dbReference type="ARBA" id="ARBA00022448"/>
    </source>
</evidence>
<accession>A0A444MGZ8</accession>
<comment type="cofactor">
    <cofactor evidence="7">
        <name>heme b</name>
        <dbReference type="ChEBI" id="CHEBI:60344"/>
    </cofactor>
    <text evidence="7">Binds 1 heme b (iron(II)-protoporphyrin IX) group per subunit.</text>
</comment>
<comment type="subcellular location">
    <subcellularLocation>
        <location evidence="7">Cell membrane</location>
        <topology evidence="7">Multi-pass membrane protein</topology>
    </subcellularLocation>
    <subcellularLocation>
        <location evidence="1">Membrane</location>
        <topology evidence="1">Multi-pass membrane protein</topology>
    </subcellularLocation>
</comment>
<evidence type="ECO:0000256" key="3">
    <source>
        <dbReference type="ARBA" id="ARBA00022692"/>
    </source>
</evidence>
<evidence type="ECO:0000256" key="1">
    <source>
        <dbReference type="ARBA" id="ARBA00004141"/>
    </source>
</evidence>
<dbReference type="AlphaFoldDB" id="A0A444MGZ8"/>
<dbReference type="GO" id="GO:0030091">
    <property type="term" value="P:protein repair"/>
    <property type="evidence" value="ECO:0007669"/>
    <property type="project" value="UniProtKB-UniRule"/>
</dbReference>
<comment type="function">
    <text evidence="7">Part of the MsrPQ system that repairs oxidized periplasmic proteins containing methionine sulfoxide residues (Met-O), using respiratory chain electrons. Thus protects these proteins from oxidative-stress damage caused by reactive species of oxygen and chlorine generated by the host defense mechanisms. MsrPQ is essential for the maintenance of envelope integrity under bleach stress, rescuing a wide series of structurally unrelated periplasmic proteins from methionine oxidation. MsrQ provides electrons for reduction to the reductase catalytic subunit MsrP, using the quinone pool of the respiratory chain.</text>
</comment>
<feature type="transmembrane region" description="Helical" evidence="7">
    <location>
        <begin position="53"/>
        <end position="72"/>
    </location>
</feature>
<gene>
    <name evidence="7 9" type="primary">msrQ</name>
    <name evidence="9" type="ORF">EP867_01130</name>
</gene>
<dbReference type="GO" id="GO:0009055">
    <property type="term" value="F:electron transfer activity"/>
    <property type="evidence" value="ECO:0007669"/>
    <property type="project" value="UniProtKB-UniRule"/>
</dbReference>
<evidence type="ECO:0000256" key="4">
    <source>
        <dbReference type="ARBA" id="ARBA00022989"/>
    </source>
</evidence>
<keyword evidence="10" id="KW-1185">Reference proteome</keyword>
<dbReference type="HAMAP" id="MF_01207">
    <property type="entry name" value="MsrQ"/>
    <property type="match status" value="1"/>
</dbReference>
<dbReference type="Pfam" id="PF01794">
    <property type="entry name" value="Ferric_reduct"/>
    <property type="match status" value="1"/>
</dbReference>